<evidence type="ECO:0000313" key="1">
    <source>
        <dbReference type="EMBL" id="CDJ36411.1"/>
    </source>
</evidence>
<name>U6KI01_9EIME</name>
<dbReference type="GeneID" id="60403818"/>
<evidence type="ECO:0000313" key="2">
    <source>
        <dbReference type="Proteomes" id="UP000030744"/>
    </source>
</evidence>
<organism evidence="1 2">
    <name type="scientific">Eimeria mitis</name>
    <dbReference type="NCBI Taxonomy" id="44415"/>
    <lineage>
        <taxon>Eukaryota</taxon>
        <taxon>Sar</taxon>
        <taxon>Alveolata</taxon>
        <taxon>Apicomplexa</taxon>
        <taxon>Conoidasida</taxon>
        <taxon>Coccidia</taxon>
        <taxon>Eucoccidiorida</taxon>
        <taxon>Eimeriorina</taxon>
        <taxon>Eimeriidae</taxon>
        <taxon>Eimeria</taxon>
    </lineage>
</organism>
<dbReference type="VEuPathDB" id="ToxoDB:EMH_0016540"/>
<dbReference type="RefSeq" id="XP_037878699.1">
    <property type="nucleotide sequence ID" value="XM_038022845.1"/>
</dbReference>
<proteinExistence type="predicted"/>
<gene>
    <name evidence="1" type="ORF">EMH_0016540</name>
</gene>
<dbReference type="AlphaFoldDB" id="U6KI01"/>
<reference evidence="1" key="1">
    <citation type="submission" date="2013-10" db="EMBL/GenBank/DDBJ databases">
        <title>Genomic analysis of the causative agents of coccidiosis in chickens.</title>
        <authorList>
            <person name="Reid A.J."/>
            <person name="Blake D."/>
            <person name="Billington K."/>
            <person name="Browne H."/>
            <person name="Dunn M."/>
            <person name="Hung S."/>
            <person name="Kawahara F."/>
            <person name="Miranda-Saavedra D."/>
            <person name="Mourier T."/>
            <person name="Nagra H."/>
            <person name="Otto T.D."/>
            <person name="Rawlings N."/>
            <person name="Sanchez A."/>
            <person name="Sanders M."/>
            <person name="Subramaniam C."/>
            <person name="Tay Y."/>
            <person name="Dear P."/>
            <person name="Doerig C."/>
            <person name="Gruber A."/>
            <person name="Parkinson J."/>
            <person name="Shirley M."/>
            <person name="Wan K.L."/>
            <person name="Berriman M."/>
            <person name="Tomley F."/>
            <person name="Pain A."/>
        </authorList>
    </citation>
    <scope>NUCLEOTIDE SEQUENCE [LARGE SCALE GENOMIC DNA]</scope>
    <source>
        <strain evidence="1">Houghton</strain>
    </source>
</reference>
<sequence>MIAHLFLCACTELQCLKESELVLVHPGTCATTRRLCRTRSINVGQRVCKLCVDGPEKSGIASDLTELYWSAGQQIRRCEHPGVDVCVREHPRHPRNEPFSRHMITGNIAQRVRLSKRLREGVGARLGSSGNLCDFNWAGWLVAAKCARVIKESERTNSLSERETDCLCIAKRSLRQVRLRGMDMSVNACKFLESLYKKTIWFC</sequence>
<reference evidence="1" key="2">
    <citation type="submission" date="2013-10" db="EMBL/GenBank/DDBJ databases">
        <authorList>
            <person name="Aslett M."/>
        </authorList>
    </citation>
    <scope>NUCLEOTIDE SEQUENCE [LARGE SCALE GENOMIC DNA]</scope>
    <source>
        <strain evidence="1">Houghton</strain>
    </source>
</reference>
<dbReference type="Proteomes" id="UP000030744">
    <property type="component" value="Unassembled WGS sequence"/>
</dbReference>
<keyword evidence="2" id="KW-1185">Reference proteome</keyword>
<accession>U6KI01</accession>
<protein>
    <submittedName>
        <fullName evidence="1">Uncharacterized protein</fullName>
    </submittedName>
</protein>
<dbReference type="EMBL" id="HG735920">
    <property type="protein sequence ID" value="CDJ36411.1"/>
    <property type="molecule type" value="Genomic_DNA"/>
</dbReference>